<accession>A0A6J2JTC2</accession>
<dbReference type="KEGG" id="bman:114244001"/>
<dbReference type="GO" id="GO:0004867">
    <property type="term" value="F:serine-type endopeptidase inhibitor activity"/>
    <property type="evidence" value="ECO:0007669"/>
    <property type="project" value="InterPro"/>
</dbReference>
<keyword evidence="1" id="KW-1185">Reference proteome</keyword>
<sequence>MLLIFRCHLEIPESRALKTRSDAMPSDLCRIRPKDKHCLIEYMARNRWSHQIRYVFDWDFQKCVEIRWSAHCPNVPDSPVTNNFPTEQRCKDECSGWA</sequence>
<dbReference type="Proteomes" id="UP000504629">
    <property type="component" value="Unplaced"/>
</dbReference>
<name>A0A6J2JTC2_BOMMA</name>
<dbReference type="AlphaFoldDB" id="A0A6J2JTC2"/>
<dbReference type="Gene3D" id="4.10.410.10">
    <property type="entry name" value="Pancreatic trypsin inhibitor Kunitz domain"/>
    <property type="match status" value="1"/>
</dbReference>
<organism evidence="1 2">
    <name type="scientific">Bombyx mandarina</name>
    <name type="common">Wild silk moth</name>
    <name type="synonym">Wild silkworm</name>
    <dbReference type="NCBI Taxonomy" id="7092"/>
    <lineage>
        <taxon>Eukaryota</taxon>
        <taxon>Metazoa</taxon>
        <taxon>Ecdysozoa</taxon>
        <taxon>Arthropoda</taxon>
        <taxon>Hexapoda</taxon>
        <taxon>Insecta</taxon>
        <taxon>Pterygota</taxon>
        <taxon>Neoptera</taxon>
        <taxon>Endopterygota</taxon>
        <taxon>Lepidoptera</taxon>
        <taxon>Glossata</taxon>
        <taxon>Ditrysia</taxon>
        <taxon>Bombycoidea</taxon>
        <taxon>Bombycidae</taxon>
        <taxon>Bombycinae</taxon>
        <taxon>Bombyx</taxon>
    </lineage>
</organism>
<dbReference type="InterPro" id="IPR036880">
    <property type="entry name" value="Kunitz_BPTI_sf"/>
</dbReference>
<dbReference type="OrthoDB" id="7102223at2759"/>
<dbReference type="GeneID" id="114244001"/>
<protein>
    <submittedName>
        <fullName evidence="2">Uncharacterized protein LOC114244001</fullName>
    </submittedName>
</protein>
<dbReference type="SUPFAM" id="SSF57362">
    <property type="entry name" value="BPTI-like"/>
    <property type="match status" value="1"/>
</dbReference>
<reference evidence="2" key="1">
    <citation type="submission" date="2025-08" db="UniProtKB">
        <authorList>
            <consortium name="RefSeq"/>
        </authorList>
    </citation>
    <scope>IDENTIFICATION</scope>
    <source>
        <tissue evidence="2">Silk gland</tissue>
    </source>
</reference>
<proteinExistence type="predicted"/>
<gene>
    <name evidence="2" type="primary">LOC114244001</name>
</gene>
<evidence type="ECO:0000313" key="2">
    <source>
        <dbReference type="RefSeq" id="XP_028031479.1"/>
    </source>
</evidence>
<dbReference type="RefSeq" id="XP_028031479.1">
    <property type="nucleotide sequence ID" value="XM_028175678.1"/>
</dbReference>
<evidence type="ECO:0000313" key="1">
    <source>
        <dbReference type="Proteomes" id="UP000504629"/>
    </source>
</evidence>